<evidence type="ECO:0000313" key="3">
    <source>
        <dbReference type="Proteomes" id="UP000001194"/>
    </source>
</evidence>
<evidence type="ECO:0000256" key="1">
    <source>
        <dbReference type="SAM" id="MobiDB-lite"/>
    </source>
</evidence>
<dbReference type="AlphaFoldDB" id="B0DTD4"/>
<sequence length="442" mass="49953">MVATNPFFRGSWTLKKFNATVINDIWPEVAFFSLVASMVCLVSKKTEHHLGINNQLLTVLGTLSPYILLPLRGLLTILLDLDNFCLSIQRELHEITAHPNPEPRDFVFNATNQPFAPADRRSAAELVSGNTEYDVSHEIAVEGCCRRNLKLDVITVDLSCSSSLKYMLIFVDMIRIRGPTVSMILNFWPIVMKTAVIMMVLPHSFTSLYRLFLRTASASVLHHRAATRNLRALWRPVFEGGANATKQLQQLEGDDVARQGLETFLKEWNVRMDNTLALLYNSSTSRGLAHQLTRNLSKVVQAEKKRVQDKEMQSRTWDAQSPPSAKDIEKRAKAAKKKEGQADRFAILDEIIHMAEGRDRISLGRIRRDRRATKSRKHGYGKNTQQNRTMQQPQYTTIAAPQKPLAPPFRDFASHVGAEILLKDELFDEDEVAIVGKFGNAS</sequence>
<gene>
    <name evidence="2" type="ORF">LACBIDRAFT_332621</name>
</gene>
<dbReference type="KEGG" id="lbc:LACBIDRAFT_332621"/>
<keyword evidence="3" id="KW-1185">Reference proteome</keyword>
<dbReference type="HOGENOM" id="CLU_619742_0_0_1"/>
<evidence type="ECO:0000313" key="2">
    <source>
        <dbReference type="EMBL" id="EDR02045.1"/>
    </source>
</evidence>
<feature type="compositionally biased region" description="Basic and acidic residues" evidence="1">
    <location>
        <begin position="326"/>
        <end position="339"/>
    </location>
</feature>
<dbReference type="GeneID" id="6082912"/>
<dbReference type="RefSeq" id="XP_001887202.1">
    <property type="nucleotide sequence ID" value="XM_001887167.1"/>
</dbReference>
<accession>B0DTD4</accession>
<feature type="region of interest" description="Disordered" evidence="1">
    <location>
        <begin position="306"/>
        <end position="339"/>
    </location>
</feature>
<reference evidence="2 3" key="1">
    <citation type="journal article" date="2008" name="Nature">
        <title>The genome of Laccaria bicolor provides insights into mycorrhizal symbiosis.</title>
        <authorList>
            <person name="Martin F."/>
            <person name="Aerts A."/>
            <person name="Ahren D."/>
            <person name="Brun A."/>
            <person name="Danchin E.G.J."/>
            <person name="Duchaussoy F."/>
            <person name="Gibon J."/>
            <person name="Kohler A."/>
            <person name="Lindquist E."/>
            <person name="Pereda V."/>
            <person name="Salamov A."/>
            <person name="Shapiro H.J."/>
            <person name="Wuyts J."/>
            <person name="Blaudez D."/>
            <person name="Buee M."/>
            <person name="Brokstein P."/>
            <person name="Canbaeck B."/>
            <person name="Cohen D."/>
            <person name="Courty P.E."/>
            <person name="Coutinho P.M."/>
            <person name="Delaruelle C."/>
            <person name="Detter J.C."/>
            <person name="Deveau A."/>
            <person name="DiFazio S."/>
            <person name="Duplessis S."/>
            <person name="Fraissinet-Tachet L."/>
            <person name="Lucic E."/>
            <person name="Frey-Klett P."/>
            <person name="Fourrey C."/>
            <person name="Feussner I."/>
            <person name="Gay G."/>
            <person name="Grimwood J."/>
            <person name="Hoegger P.J."/>
            <person name="Jain P."/>
            <person name="Kilaru S."/>
            <person name="Labbe J."/>
            <person name="Lin Y.C."/>
            <person name="Legue V."/>
            <person name="Le Tacon F."/>
            <person name="Marmeisse R."/>
            <person name="Melayah D."/>
            <person name="Montanini B."/>
            <person name="Muratet M."/>
            <person name="Nehls U."/>
            <person name="Niculita-Hirzel H."/>
            <person name="Oudot-Le Secq M.P."/>
            <person name="Peter M."/>
            <person name="Quesneville H."/>
            <person name="Rajashekar B."/>
            <person name="Reich M."/>
            <person name="Rouhier N."/>
            <person name="Schmutz J."/>
            <person name="Yin T."/>
            <person name="Chalot M."/>
            <person name="Henrissat B."/>
            <person name="Kuees U."/>
            <person name="Lucas S."/>
            <person name="Van de Peer Y."/>
            <person name="Podila G.K."/>
            <person name="Polle A."/>
            <person name="Pukkila P.J."/>
            <person name="Richardson P.M."/>
            <person name="Rouze P."/>
            <person name="Sanders I.R."/>
            <person name="Stajich J.E."/>
            <person name="Tunlid A."/>
            <person name="Tuskan G."/>
            <person name="Grigoriev I.V."/>
        </authorList>
    </citation>
    <scope>NUCLEOTIDE SEQUENCE [LARGE SCALE GENOMIC DNA]</scope>
    <source>
        <strain evidence="3">S238N-H82 / ATCC MYA-4686</strain>
    </source>
</reference>
<protein>
    <submittedName>
        <fullName evidence="2">Predicted protein</fullName>
    </submittedName>
</protein>
<proteinExistence type="predicted"/>
<organism evidence="3">
    <name type="scientific">Laccaria bicolor (strain S238N-H82 / ATCC MYA-4686)</name>
    <name type="common">Bicoloured deceiver</name>
    <name type="synonym">Laccaria laccata var. bicolor</name>
    <dbReference type="NCBI Taxonomy" id="486041"/>
    <lineage>
        <taxon>Eukaryota</taxon>
        <taxon>Fungi</taxon>
        <taxon>Dikarya</taxon>
        <taxon>Basidiomycota</taxon>
        <taxon>Agaricomycotina</taxon>
        <taxon>Agaricomycetes</taxon>
        <taxon>Agaricomycetidae</taxon>
        <taxon>Agaricales</taxon>
        <taxon>Agaricineae</taxon>
        <taxon>Hydnangiaceae</taxon>
        <taxon>Laccaria</taxon>
    </lineage>
</organism>
<feature type="compositionally biased region" description="Polar residues" evidence="1">
    <location>
        <begin position="382"/>
        <end position="392"/>
    </location>
</feature>
<dbReference type="OrthoDB" id="2770090at2759"/>
<feature type="compositionally biased region" description="Polar residues" evidence="1">
    <location>
        <begin position="314"/>
        <end position="323"/>
    </location>
</feature>
<name>B0DTD4_LACBS</name>
<feature type="region of interest" description="Disordered" evidence="1">
    <location>
        <begin position="370"/>
        <end position="392"/>
    </location>
</feature>
<dbReference type="Proteomes" id="UP000001194">
    <property type="component" value="Unassembled WGS sequence"/>
</dbReference>
<dbReference type="InParanoid" id="B0DTD4"/>
<dbReference type="EMBL" id="DS547133">
    <property type="protein sequence ID" value="EDR02045.1"/>
    <property type="molecule type" value="Genomic_DNA"/>
</dbReference>
<feature type="compositionally biased region" description="Basic residues" evidence="1">
    <location>
        <begin position="370"/>
        <end position="380"/>
    </location>
</feature>